<sequence length="452" mass="51121">MPFCSSPPLRTGILILFVGFLAQNCRGDIFGKEFLVGTFSLYENENQSILIRRENVDSNTSVEMISSVQRIRSVISFPLQKESLRFNKLASFNSFMIRSQESISLQGIFGNDDTQYDILPISNLGTNYSLVHGMNFEFSAAICSITALRNNTFVSIKNPDRRLIHFLTPQNHTGNLTFVIEELENIHIYGQNLLRVNIESSDVVSVVCGTNNSINSLRVHLPPIERCVTSYVVPCFDKRRVPSGEMHIRIIKFYPLLPGTINIIINGAHDNKINQEKSIDNSFNVTADKPFCVRSHIRKWKNVDGQSTFVDDNYHTILVNESLPDFCQNSSQESNTSFPAWTNGTIRHCTCPCKAAPGWYNLTKEKVAAWLQRYADQVRSDLALDKRALNSFRRQRNSVSDPRRSATGIGAVGVVIVCGLIGAIISCDSPRLWNHAMWLKRRCTSKPRKQFF</sequence>
<keyword evidence="1" id="KW-1133">Transmembrane helix</keyword>
<dbReference type="Proteomes" id="UP000694844">
    <property type="component" value="Chromosome 4"/>
</dbReference>
<dbReference type="AlphaFoldDB" id="A0A8B8DVY8"/>
<keyword evidence="1" id="KW-0812">Transmembrane</keyword>
<evidence type="ECO:0000259" key="3">
    <source>
        <dbReference type="Pfam" id="PF17517"/>
    </source>
</evidence>
<name>A0A8B8DVY8_CRAVI</name>
<feature type="domain" description="IgGFc-binding protein N-terminal" evidence="3">
    <location>
        <begin position="118"/>
        <end position="296"/>
    </location>
</feature>
<organism evidence="4 5">
    <name type="scientific">Crassostrea virginica</name>
    <name type="common">Eastern oyster</name>
    <dbReference type="NCBI Taxonomy" id="6565"/>
    <lineage>
        <taxon>Eukaryota</taxon>
        <taxon>Metazoa</taxon>
        <taxon>Spiralia</taxon>
        <taxon>Lophotrochozoa</taxon>
        <taxon>Mollusca</taxon>
        <taxon>Bivalvia</taxon>
        <taxon>Autobranchia</taxon>
        <taxon>Pteriomorphia</taxon>
        <taxon>Ostreida</taxon>
        <taxon>Ostreoidea</taxon>
        <taxon>Ostreidae</taxon>
        <taxon>Crassostrea</taxon>
    </lineage>
</organism>
<keyword evidence="4" id="KW-1185">Reference proteome</keyword>
<protein>
    <submittedName>
        <fullName evidence="5">Uncharacterized protein LOC111129632</fullName>
    </submittedName>
</protein>
<accession>A0A8B8DVY8</accession>
<evidence type="ECO:0000313" key="5">
    <source>
        <dbReference type="RefSeq" id="XP_022331798.1"/>
    </source>
</evidence>
<dbReference type="RefSeq" id="XP_022331798.1">
    <property type="nucleotide sequence ID" value="XM_022476090.1"/>
</dbReference>
<keyword evidence="1" id="KW-0472">Membrane</keyword>
<dbReference type="GeneID" id="111129632"/>
<dbReference type="OrthoDB" id="6146146at2759"/>
<feature type="transmembrane region" description="Helical" evidence="1">
    <location>
        <begin position="406"/>
        <end position="427"/>
    </location>
</feature>
<evidence type="ECO:0000256" key="2">
    <source>
        <dbReference type="SAM" id="SignalP"/>
    </source>
</evidence>
<dbReference type="Pfam" id="PF17517">
    <property type="entry name" value="IgGFc_binding"/>
    <property type="match status" value="1"/>
</dbReference>
<proteinExistence type="predicted"/>
<dbReference type="InterPro" id="IPR035234">
    <property type="entry name" value="IgGFc-bd_N"/>
</dbReference>
<keyword evidence="2" id="KW-0732">Signal</keyword>
<feature type="signal peptide" evidence="2">
    <location>
        <begin position="1"/>
        <end position="27"/>
    </location>
</feature>
<dbReference type="KEGG" id="cvn:111129632"/>
<evidence type="ECO:0000256" key="1">
    <source>
        <dbReference type="SAM" id="Phobius"/>
    </source>
</evidence>
<feature type="chain" id="PRO_5034940317" evidence="2">
    <location>
        <begin position="28"/>
        <end position="452"/>
    </location>
</feature>
<evidence type="ECO:0000313" key="4">
    <source>
        <dbReference type="Proteomes" id="UP000694844"/>
    </source>
</evidence>
<reference evidence="5" key="1">
    <citation type="submission" date="2025-08" db="UniProtKB">
        <authorList>
            <consortium name="RefSeq"/>
        </authorList>
    </citation>
    <scope>IDENTIFICATION</scope>
    <source>
        <tissue evidence="5">Whole sample</tissue>
    </source>
</reference>
<gene>
    <name evidence="5" type="primary">LOC111129632</name>
</gene>